<name>A0A6J4LPC1_9HYPH</name>
<dbReference type="AlphaFoldDB" id="A0A6J4LPC1"/>
<proteinExistence type="predicted"/>
<organism evidence="2">
    <name type="scientific">uncultured Microvirga sp</name>
    <dbReference type="NCBI Taxonomy" id="412392"/>
    <lineage>
        <taxon>Bacteria</taxon>
        <taxon>Pseudomonadati</taxon>
        <taxon>Pseudomonadota</taxon>
        <taxon>Alphaproteobacteria</taxon>
        <taxon>Hyphomicrobiales</taxon>
        <taxon>Methylobacteriaceae</taxon>
        <taxon>Microvirga</taxon>
        <taxon>environmental samples</taxon>
    </lineage>
</organism>
<sequence>VFGSGRPRRRRHARGERGPAQHLSHRRLFSGRLRDRGRDALRPGGRGPRRARVPPLRRPGACLVPRLRAADFRRLPPARGAFHRLRLDQRGGA</sequence>
<protein>
    <submittedName>
        <fullName evidence="2">DNA-damage-inducible protein F</fullName>
    </submittedName>
</protein>
<feature type="non-terminal residue" evidence="2">
    <location>
        <position position="93"/>
    </location>
</feature>
<feature type="region of interest" description="Disordered" evidence="1">
    <location>
        <begin position="1"/>
        <end position="57"/>
    </location>
</feature>
<gene>
    <name evidence="2" type="ORF">AVDCRST_MAG90-1883</name>
</gene>
<feature type="compositionally biased region" description="Basic and acidic residues" evidence="1">
    <location>
        <begin position="32"/>
        <end position="41"/>
    </location>
</feature>
<evidence type="ECO:0000313" key="2">
    <source>
        <dbReference type="EMBL" id="CAA9339010.1"/>
    </source>
</evidence>
<evidence type="ECO:0000256" key="1">
    <source>
        <dbReference type="SAM" id="MobiDB-lite"/>
    </source>
</evidence>
<reference evidence="2" key="1">
    <citation type="submission" date="2020-02" db="EMBL/GenBank/DDBJ databases">
        <authorList>
            <person name="Meier V. D."/>
        </authorList>
    </citation>
    <scope>NUCLEOTIDE SEQUENCE</scope>
    <source>
        <strain evidence="2">AVDCRST_MAG90</strain>
    </source>
</reference>
<dbReference type="EMBL" id="CADCUC010000367">
    <property type="protein sequence ID" value="CAA9339010.1"/>
    <property type="molecule type" value="Genomic_DNA"/>
</dbReference>
<feature type="compositionally biased region" description="Basic residues" evidence="1">
    <location>
        <begin position="1"/>
        <end position="14"/>
    </location>
</feature>
<accession>A0A6J4LPC1</accession>
<feature type="non-terminal residue" evidence="2">
    <location>
        <position position="1"/>
    </location>
</feature>